<name>A0AAN7W623_9PEZI</name>
<comment type="caution">
    <text evidence="2">The sequence shown here is derived from an EMBL/GenBank/DDBJ whole genome shotgun (WGS) entry which is preliminary data.</text>
</comment>
<organism evidence="2 3">
    <name type="scientific">Elasticomyces elasticus</name>
    <dbReference type="NCBI Taxonomy" id="574655"/>
    <lineage>
        <taxon>Eukaryota</taxon>
        <taxon>Fungi</taxon>
        <taxon>Dikarya</taxon>
        <taxon>Ascomycota</taxon>
        <taxon>Pezizomycotina</taxon>
        <taxon>Dothideomycetes</taxon>
        <taxon>Dothideomycetidae</taxon>
        <taxon>Mycosphaerellales</taxon>
        <taxon>Teratosphaeriaceae</taxon>
        <taxon>Elasticomyces</taxon>
    </lineage>
</organism>
<protein>
    <submittedName>
        <fullName evidence="2">Uncharacterized protein</fullName>
    </submittedName>
</protein>
<sequence>MVTGSGTIYDTSSAYGSTITQAADTPACPHTWYLPRTWIYPHYYWSWDAQSSTSVVTWGVTTIDTTYTISATDLADESEAISEINASLSALSVEATALYAVLTASSADLVGTEASASASPVESTLVSSTTTTGTATTTTTTQSVPQLGASGSSNVAIAATLMLIPLLVALAWL</sequence>
<proteinExistence type="predicted"/>
<evidence type="ECO:0000256" key="1">
    <source>
        <dbReference type="SAM" id="Phobius"/>
    </source>
</evidence>
<reference evidence="2" key="1">
    <citation type="submission" date="2023-08" db="EMBL/GenBank/DDBJ databases">
        <title>Black Yeasts Isolated from many extreme environments.</title>
        <authorList>
            <person name="Coleine C."/>
            <person name="Stajich J.E."/>
            <person name="Selbmann L."/>
        </authorList>
    </citation>
    <scope>NUCLEOTIDE SEQUENCE</scope>
    <source>
        <strain evidence="2">CCFEE 5810</strain>
    </source>
</reference>
<keyword evidence="1" id="KW-0812">Transmembrane</keyword>
<accession>A0AAN7W623</accession>
<evidence type="ECO:0000313" key="2">
    <source>
        <dbReference type="EMBL" id="KAK5698291.1"/>
    </source>
</evidence>
<gene>
    <name evidence="2" type="ORF">LTR97_007252</name>
</gene>
<dbReference type="AlphaFoldDB" id="A0AAN7W623"/>
<feature type="transmembrane region" description="Helical" evidence="1">
    <location>
        <begin position="155"/>
        <end position="172"/>
    </location>
</feature>
<keyword evidence="1" id="KW-0472">Membrane</keyword>
<dbReference type="EMBL" id="JAVRQU010000010">
    <property type="protein sequence ID" value="KAK5698291.1"/>
    <property type="molecule type" value="Genomic_DNA"/>
</dbReference>
<keyword evidence="1" id="KW-1133">Transmembrane helix</keyword>
<dbReference type="Proteomes" id="UP001310594">
    <property type="component" value="Unassembled WGS sequence"/>
</dbReference>
<evidence type="ECO:0000313" key="3">
    <source>
        <dbReference type="Proteomes" id="UP001310594"/>
    </source>
</evidence>